<accession>U1I325</accession>
<dbReference type="EMBL" id="KE720764">
    <property type="protein sequence ID" value="ERF76414.1"/>
    <property type="molecule type" value="Genomic_DNA"/>
</dbReference>
<dbReference type="OrthoDB" id="4455544at2759"/>
<feature type="region of interest" description="Disordered" evidence="1">
    <location>
        <begin position="331"/>
        <end position="357"/>
    </location>
</feature>
<protein>
    <recommendedName>
        <fullName evidence="2">Glucose-methanol-choline oxidoreductase C-terminal domain-containing protein</fullName>
    </recommendedName>
</protein>
<evidence type="ECO:0000259" key="2">
    <source>
        <dbReference type="Pfam" id="PF05199"/>
    </source>
</evidence>
<gene>
    <name evidence="3" type="ORF">EPUS_06972</name>
</gene>
<feature type="compositionally biased region" description="Pro residues" evidence="1">
    <location>
        <begin position="778"/>
        <end position="787"/>
    </location>
</feature>
<dbReference type="GO" id="GO:0016614">
    <property type="term" value="F:oxidoreductase activity, acting on CH-OH group of donors"/>
    <property type="evidence" value="ECO:0007669"/>
    <property type="project" value="InterPro"/>
</dbReference>
<evidence type="ECO:0000313" key="3">
    <source>
        <dbReference type="EMBL" id="ERF76414.1"/>
    </source>
</evidence>
<dbReference type="GeneID" id="19241860"/>
<dbReference type="eggNOG" id="ENOG502SH42">
    <property type="taxonomic scope" value="Eukaryota"/>
</dbReference>
<feature type="domain" description="Glucose-methanol-choline oxidoreductase C-terminal" evidence="2">
    <location>
        <begin position="804"/>
        <end position="840"/>
    </location>
</feature>
<keyword evidence="4" id="KW-1185">Reference proteome</keyword>
<dbReference type="RefSeq" id="XP_007786274.1">
    <property type="nucleotide sequence ID" value="XM_007788084.1"/>
</dbReference>
<dbReference type="Pfam" id="PF05199">
    <property type="entry name" value="GMC_oxred_C"/>
    <property type="match status" value="1"/>
</dbReference>
<dbReference type="Gene3D" id="3.30.560.10">
    <property type="entry name" value="Glucose Oxidase, domain 3"/>
    <property type="match status" value="1"/>
</dbReference>
<dbReference type="InterPro" id="IPR007867">
    <property type="entry name" value="GMC_OxRtase_C"/>
</dbReference>
<evidence type="ECO:0000256" key="1">
    <source>
        <dbReference type="SAM" id="MobiDB-lite"/>
    </source>
</evidence>
<feature type="region of interest" description="Disordered" evidence="1">
    <location>
        <begin position="768"/>
        <end position="789"/>
    </location>
</feature>
<proteinExistence type="predicted"/>
<organism evidence="3 4">
    <name type="scientific">Endocarpon pusillum (strain Z07020 / HMAS-L-300199)</name>
    <name type="common">Lichen-forming fungus</name>
    <dbReference type="NCBI Taxonomy" id="1263415"/>
    <lineage>
        <taxon>Eukaryota</taxon>
        <taxon>Fungi</taxon>
        <taxon>Dikarya</taxon>
        <taxon>Ascomycota</taxon>
        <taxon>Pezizomycotina</taxon>
        <taxon>Eurotiomycetes</taxon>
        <taxon>Chaetothyriomycetidae</taxon>
        <taxon>Verrucariales</taxon>
        <taxon>Verrucariaceae</taxon>
        <taxon>Endocarpon</taxon>
    </lineage>
</organism>
<evidence type="ECO:0000313" key="4">
    <source>
        <dbReference type="Proteomes" id="UP000019373"/>
    </source>
</evidence>
<dbReference type="OMA" id="HFEKGAY"/>
<dbReference type="Proteomes" id="UP000019373">
    <property type="component" value="Unassembled WGS sequence"/>
</dbReference>
<dbReference type="HOGENOM" id="CLU_008907_1_0_1"/>
<dbReference type="SUPFAM" id="SSF54373">
    <property type="entry name" value="FAD-linked reductases, C-terminal domain"/>
    <property type="match status" value="1"/>
</dbReference>
<sequence length="868" mass="97642">MAPDAPKTPWKGVGPADAYLHQALLDMYWDGVKRELAHILMTLKRWQQPEYTETVLPDEEDDFIHGYDTFLDQVSETSWDFAHRHNEKLHDKKEDPPPSYEEALRDRARDLLADYKSSSLKSGIRAALTERRPISTLRRRARMLLQAGGFLDIDKVIEYREPEVLSSFWKRAAVPQLCFRGLDMACMPVIAPQLCTRCHAVICGSSFRSDTAHGNIVICESCYTRHHYAQPQLLKSYKQSVLSQSITPQISRQICRCSTVQRIDGDGRSRALFPVDKGDAHRGAELPPASLHCGLLDLGELVAEARYQATLSKLEKRTKLSEIKRVDEARKEERIQELKKKSRKAKKSGKAQMVQGRSSLLDPSVRTAEFGKSAGITDGEDSDIPFFLRSTADKYPYGNVHMALRIGPVLIENGGKYTHGGALITSRDPPNLQVLRDSGEDIKHSLLVAGITNRTLYSQQREREPKRYKTIMKQVVGGAFSCFFKEKLEDEIIDALIEASHQIVDPGLGAAVAAAILEECLQILMAKLKEYLGPRISLYLASLAKRLVDVAVPLRWDFHTNNCQNFCDNLLDKELFLPLVAPTDISIFDEDKQATILGPLYLISFVCRPGAYSKAIPRSKFDVPNGLTEEYLLKFRYGRHDESDMLDTLMEYWYDWGGFGGPLYPYQDVFPWDCTEAYGRYPTQCGDCNLAKHVLAFPFDSWSVISLHLARGRHLYPPEPGQAQHLSGLPWMRNRLVVLLAQDILLAAAVAMAKSRSFRERTAWLHRPRHPDAAPPSQQQPPPPPPADLSQPNGITLAVCLQYPASRGSVHITSSDPTTQPAIDPAYLKHPADVAVLAAGGLWVWGNGAWLCGRLCDCMWRQVWEWVS</sequence>
<reference evidence="4" key="1">
    <citation type="journal article" date="2014" name="BMC Genomics">
        <title>Genome characteristics reveal the impact of lichenization on lichen-forming fungus Endocarpon pusillum Hedwig (Verrucariales, Ascomycota).</title>
        <authorList>
            <person name="Wang Y.-Y."/>
            <person name="Liu B."/>
            <person name="Zhang X.-Y."/>
            <person name="Zhou Q.-M."/>
            <person name="Zhang T."/>
            <person name="Li H."/>
            <person name="Yu Y.-F."/>
            <person name="Zhang X.-L."/>
            <person name="Hao X.-Y."/>
            <person name="Wang M."/>
            <person name="Wang L."/>
            <person name="Wei J.-C."/>
        </authorList>
    </citation>
    <scope>NUCLEOTIDE SEQUENCE [LARGE SCALE GENOMIC DNA]</scope>
    <source>
        <strain evidence="4">Z07020 / HMAS-L-300199</strain>
    </source>
</reference>
<feature type="compositionally biased region" description="Basic residues" evidence="1">
    <location>
        <begin position="340"/>
        <end position="349"/>
    </location>
</feature>
<dbReference type="AlphaFoldDB" id="U1I325"/>
<name>U1I325_ENDPU</name>